<comment type="caution">
    <text evidence="1">The sequence shown here is derived from an EMBL/GenBank/DDBJ whole genome shotgun (WGS) entry which is preliminary data.</text>
</comment>
<dbReference type="EMBL" id="QJKJ01012179">
    <property type="protein sequence ID" value="RDX69288.1"/>
    <property type="molecule type" value="Genomic_DNA"/>
</dbReference>
<keyword evidence="2" id="KW-1185">Reference proteome</keyword>
<dbReference type="PANTHER" id="PTHR33067:SF31">
    <property type="entry name" value="RNA-DIRECTED DNA POLYMERASE"/>
    <property type="match status" value="1"/>
</dbReference>
<dbReference type="PANTHER" id="PTHR33067">
    <property type="entry name" value="RNA-DIRECTED DNA POLYMERASE-RELATED"/>
    <property type="match status" value="1"/>
</dbReference>
<proteinExistence type="predicted"/>
<protein>
    <submittedName>
        <fullName evidence="1">Uncharacterized protein</fullName>
    </submittedName>
</protein>
<sequence length="107" mass="12273">MKVITLRSGKEFKESQRTKKQVAPSKVLRCFTIPYTTRNSYFEKALRDLGANINLKSYYVFKKLGLQEPHPTNISLQLPDKTITHPLNIAKDIFGNYPDTRSLALES</sequence>
<evidence type="ECO:0000313" key="1">
    <source>
        <dbReference type="EMBL" id="RDX69288.1"/>
    </source>
</evidence>
<reference evidence="1" key="1">
    <citation type="submission" date="2018-05" db="EMBL/GenBank/DDBJ databases">
        <title>Draft genome of Mucuna pruriens seed.</title>
        <authorList>
            <person name="Nnadi N.E."/>
            <person name="Vos R."/>
            <person name="Hasami M.H."/>
            <person name="Devisetty U.K."/>
            <person name="Aguiy J.C."/>
        </authorList>
    </citation>
    <scope>NUCLEOTIDE SEQUENCE [LARGE SCALE GENOMIC DNA]</scope>
    <source>
        <strain evidence="1">JCA_2017</strain>
    </source>
</reference>
<feature type="non-terminal residue" evidence="1">
    <location>
        <position position="1"/>
    </location>
</feature>
<dbReference type="OrthoDB" id="1702682at2759"/>
<gene>
    <name evidence="1" type="ORF">CR513_51620</name>
</gene>
<organism evidence="1 2">
    <name type="scientific">Mucuna pruriens</name>
    <name type="common">Velvet bean</name>
    <name type="synonym">Dolichos pruriens</name>
    <dbReference type="NCBI Taxonomy" id="157652"/>
    <lineage>
        <taxon>Eukaryota</taxon>
        <taxon>Viridiplantae</taxon>
        <taxon>Streptophyta</taxon>
        <taxon>Embryophyta</taxon>
        <taxon>Tracheophyta</taxon>
        <taxon>Spermatophyta</taxon>
        <taxon>Magnoliopsida</taxon>
        <taxon>eudicotyledons</taxon>
        <taxon>Gunneridae</taxon>
        <taxon>Pentapetalae</taxon>
        <taxon>rosids</taxon>
        <taxon>fabids</taxon>
        <taxon>Fabales</taxon>
        <taxon>Fabaceae</taxon>
        <taxon>Papilionoideae</taxon>
        <taxon>50 kb inversion clade</taxon>
        <taxon>NPAAA clade</taxon>
        <taxon>indigoferoid/millettioid clade</taxon>
        <taxon>Phaseoleae</taxon>
        <taxon>Mucuna</taxon>
    </lineage>
</organism>
<name>A0A371ETA8_MUCPR</name>
<dbReference type="Proteomes" id="UP000257109">
    <property type="component" value="Unassembled WGS sequence"/>
</dbReference>
<dbReference type="AlphaFoldDB" id="A0A371ETA8"/>
<evidence type="ECO:0000313" key="2">
    <source>
        <dbReference type="Proteomes" id="UP000257109"/>
    </source>
</evidence>
<accession>A0A371ETA8</accession>